<comment type="subcellular location">
    <subcellularLocation>
        <location evidence="1 9">Nucleus</location>
    </subcellularLocation>
</comment>
<comment type="function">
    <text evidence="9">Component of the Mediator complex, a coactivator involved in the regulated transcription of nearly all RNA polymerase II-dependent genes. Mediator functions as a bridge to convey information from gene-specific regulatory proteins to the basal RNA polymerase II transcription machinery. Mediator is recruited to promoters by direct interactions with regulatory proteins and serves as a scaffold for the assembly of a functional preinitiation complex with RNA polymerase II and the general transcription factors.</text>
</comment>
<evidence type="ECO:0000256" key="4">
    <source>
        <dbReference type="ARBA" id="ARBA00023015"/>
    </source>
</evidence>
<keyword evidence="4 9" id="KW-0805">Transcription regulation</keyword>
<evidence type="ECO:0000313" key="12">
    <source>
        <dbReference type="Proteomes" id="UP000176998"/>
    </source>
</evidence>
<evidence type="ECO:0000313" key="11">
    <source>
        <dbReference type="EMBL" id="OHE96396.1"/>
    </source>
</evidence>
<comment type="similarity">
    <text evidence="2 9">Belongs to the Mediator complex subunit 19 family.</text>
</comment>
<evidence type="ECO:0000256" key="8">
    <source>
        <dbReference type="ARBA" id="ARBA00032018"/>
    </source>
</evidence>
<keyword evidence="6 9" id="KW-0804">Transcription</keyword>
<feature type="region of interest" description="Disordered" evidence="10">
    <location>
        <begin position="258"/>
        <end position="335"/>
    </location>
</feature>
<comment type="caution">
    <text evidence="11">The sequence shown here is derived from an EMBL/GenBank/DDBJ whole genome shotgun (WGS) entry which is preliminary data.</text>
</comment>
<keyword evidence="12" id="KW-1185">Reference proteome</keyword>
<feature type="compositionally biased region" description="Polar residues" evidence="10">
    <location>
        <begin position="347"/>
        <end position="360"/>
    </location>
</feature>
<protein>
    <recommendedName>
        <fullName evidence="3 9">Mediator of RNA polymerase II transcription subunit 19</fullName>
    </recommendedName>
    <alternativeName>
        <fullName evidence="8 9">Mediator complex subunit 19</fullName>
    </alternativeName>
</protein>
<sequence length="371" mass="40189">MSFHPRTPQSPSQFSPATSDLTSSMNSSAPSTATTLPTPAHSVNGSASQPSDMSHDIVMGDDSPHKRKRPLEDLGDREQKKAHIEDSKTGIEALHLDVGEKYLLCQTPHHERLPRITEDLFEMFNLSGIAAEVAREKPNGEKNALRKTYKGQIKKLGILGRFDSVAQDWDAPREKDGESGDKKREVYHGFRELLEIPDAEFWGTRQDPIASGLSGTVKSILNRATTMAKGPIPVKDWDSSVLGDLAPGSIDALRQGLSGKVTAPGTPSATTPNPFARKQQQGPQGAVRPQRTTKKRGYGDNSFEGYGEGFPDDGYSTGDGDDRGGQKRRKKVSDDLFMLSVTVADSLQDGNGQTFPNTMRPQGYGPSAVGA</sequence>
<accession>A0A1G4B4X9</accession>
<evidence type="ECO:0000256" key="7">
    <source>
        <dbReference type="ARBA" id="ARBA00023242"/>
    </source>
</evidence>
<dbReference type="AlphaFoldDB" id="A0A1G4B4X9"/>
<proteinExistence type="inferred from homology"/>
<dbReference type="Pfam" id="PF08633">
    <property type="entry name" value="Rox3"/>
    <property type="match status" value="1"/>
</dbReference>
<keyword evidence="5 9" id="KW-0010">Activator</keyword>
<dbReference type="OrthoDB" id="2160599at2759"/>
<dbReference type="InterPro" id="IPR013942">
    <property type="entry name" value="Mediator_Med19_fun"/>
</dbReference>
<dbReference type="STRING" id="1209926.A0A1G4B4X9"/>
<evidence type="ECO:0000256" key="10">
    <source>
        <dbReference type="SAM" id="MobiDB-lite"/>
    </source>
</evidence>
<dbReference type="Proteomes" id="UP000176998">
    <property type="component" value="Unassembled WGS sequence"/>
</dbReference>
<dbReference type="EMBL" id="MJBS01000070">
    <property type="protein sequence ID" value="OHE96396.1"/>
    <property type="molecule type" value="Genomic_DNA"/>
</dbReference>
<comment type="subunit">
    <text evidence="9">Component of the Mediator complex.</text>
</comment>
<gene>
    <name evidence="9" type="primary">MED19</name>
    <name evidence="11" type="ORF">CORC01_08319</name>
</gene>
<evidence type="ECO:0000256" key="5">
    <source>
        <dbReference type="ARBA" id="ARBA00023159"/>
    </source>
</evidence>
<feature type="compositionally biased region" description="Polar residues" evidence="10">
    <location>
        <begin position="265"/>
        <end position="283"/>
    </location>
</feature>
<evidence type="ECO:0000256" key="9">
    <source>
        <dbReference type="RuleBase" id="RU364151"/>
    </source>
</evidence>
<dbReference type="GO" id="GO:0006357">
    <property type="term" value="P:regulation of transcription by RNA polymerase II"/>
    <property type="evidence" value="ECO:0007669"/>
    <property type="project" value="InterPro"/>
</dbReference>
<organism evidence="11 12">
    <name type="scientific">Colletotrichum orchidophilum</name>
    <dbReference type="NCBI Taxonomy" id="1209926"/>
    <lineage>
        <taxon>Eukaryota</taxon>
        <taxon>Fungi</taxon>
        <taxon>Dikarya</taxon>
        <taxon>Ascomycota</taxon>
        <taxon>Pezizomycotina</taxon>
        <taxon>Sordariomycetes</taxon>
        <taxon>Hypocreomycetidae</taxon>
        <taxon>Glomerellales</taxon>
        <taxon>Glomerellaceae</taxon>
        <taxon>Colletotrichum</taxon>
    </lineage>
</organism>
<evidence type="ECO:0000256" key="2">
    <source>
        <dbReference type="ARBA" id="ARBA00009259"/>
    </source>
</evidence>
<feature type="compositionally biased region" description="Basic and acidic residues" evidence="10">
    <location>
        <begin position="70"/>
        <end position="86"/>
    </location>
</feature>
<dbReference type="GO" id="GO:0016592">
    <property type="term" value="C:mediator complex"/>
    <property type="evidence" value="ECO:0007669"/>
    <property type="project" value="InterPro"/>
</dbReference>
<feature type="compositionally biased region" description="Polar residues" evidence="10">
    <location>
        <begin position="7"/>
        <end position="26"/>
    </location>
</feature>
<feature type="compositionally biased region" description="Low complexity" evidence="10">
    <location>
        <begin position="27"/>
        <end position="40"/>
    </location>
</feature>
<reference evidence="11 12" key="1">
    <citation type="submission" date="2016-09" db="EMBL/GenBank/DDBJ databases">
        <authorList>
            <person name="Capua I."/>
            <person name="De Benedictis P."/>
            <person name="Joannis T."/>
            <person name="Lombin L.H."/>
            <person name="Cattoli G."/>
        </authorList>
    </citation>
    <scope>NUCLEOTIDE SEQUENCE [LARGE SCALE GENOMIC DNA]</scope>
    <source>
        <strain evidence="11 12">IMI 309357</strain>
    </source>
</reference>
<dbReference type="GO" id="GO:0003712">
    <property type="term" value="F:transcription coregulator activity"/>
    <property type="evidence" value="ECO:0007669"/>
    <property type="project" value="InterPro"/>
</dbReference>
<feature type="region of interest" description="Disordered" evidence="10">
    <location>
        <begin position="347"/>
        <end position="371"/>
    </location>
</feature>
<evidence type="ECO:0000256" key="6">
    <source>
        <dbReference type="ARBA" id="ARBA00023163"/>
    </source>
</evidence>
<feature type="compositionally biased region" description="Polar residues" evidence="10">
    <location>
        <begin position="41"/>
        <end position="52"/>
    </location>
</feature>
<feature type="region of interest" description="Disordered" evidence="10">
    <location>
        <begin position="1"/>
        <end position="86"/>
    </location>
</feature>
<evidence type="ECO:0000256" key="1">
    <source>
        <dbReference type="ARBA" id="ARBA00004123"/>
    </source>
</evidence>
<evidence type="ECO:0000256" key="3">
    <source>
        <dbReference type="ARBA" id="ARBA00019615"/>
    </source>
</evidence>
<name>A0A1G4B4X9_9PEZI</name>
<keyword evidence="7 9" id="KW-0539">Nucleus</keyword>